<name>A0ABU3H091_9SPHI</name>
<protein>
    <submittedName>
        <fullName evidence="1">Uncharacterized protein</fullName>
    </submittedName>
</protein>
<comment type="caution">
    <text evidence="1">The sequence shown here is derived from an EMBL/GenBank/DDBJ whole genome shotgun (WGS) entry which is preliminary data.</text>
</comment>
<proteinExistence type="predicted"/>
<dbReference type="EMBL" id="JAVLVU010000001">
    <property type="protein sequence ID" value="MDT3405432.1"/>
    <property type="molecule type" value="Genomic_DNA"/>
</dbReference>
<organism evidence="1 2">
    <name type="scientific">Mucilaginibacter terrae</name>
    <dbReference type="NCBI Taxonomy" id="1955052"/>
    <lineage>
        <taxon>Bacteria</taxon>
        <taxon>Pseudomonadati</taxon>
        <taxon>Bacteroidota</taxon>
        <taxon>Sphingobacteriia</taxon>
        <taxon>Sphingobacteriales</taxon>
        <taxon>Sphingobacteriaceae</taxon>
        <taxon>Mucilaginibacter</taxon>
    </lineage>
</organism>
<accession>A0ABU3H091</accession>
<gene>
    <name evidence="1" type="ORF">QE417_004504</name>
</gene>
<keyword evidence="2" id="KW-1185">Reference proteome</keyword>
<evidence type="ECO:0000313" key="2">
    <source>
        <dbReference type="Proteomes" id="UP001258315"/>
    </source>
</evidence>
<evidence type="ECO:0000313" key="1">
    <source>
        <dbReference type="EMBL" id="MDT3405432.1"/>
    </source>
</evidence>
<reference evidence="2" key="1">
    <citation type="submission" date="2023-07" db="EMBL/GenBank/DDBJ databases">
        <title>Functional and genomic diversity of the sorghum phyllosphere microbiome.</title>
        <authorList>
            <person name="Shade A."/>
        </authorList>
    </citation>
    <scope>NUCLEOTIDE SEQUENCE [LARGE SCALE GENOMIC DNA]</scope>
    <source>
        <strain evidence="2">SORGH_AS_0422</strain>
    </source>
</reference>
<dbReference type="Proteomes" id="UP001258315">
    <property type="component" value="Unassembled WGS sequence"/>
</dbReference>
<sequence>MKKLLTKSTYRFDNQDVQKMNILYRINCKLNFVSLLMLKTL</sequence>